<name>A0A501XUA3_9SPHN</name>
<proteinExistence type="predicted"/>
<dbReference type="OrthoDB" id="7340239at2"/>
<dbReference type="PANTHER" id="PTHR39176">
    <property type="entry name" value="PERIPLASMIC PROTEIN-RELATED"/>
    <property type="match status" value="1"/>
</dbReference>
<evidence type="ECO:0000259" key="2">
    <source>
        <dbReference type="Pfam" id="PF07007"/>
    </source>
</evidence>
<evidence type="ECO:0000256" key="1">
    <source>
        <dbReference type="SAM" id="SignalP"/>
    </source>
</evidence>
<dbReference type="Proteomes" id="UP000319897">
    <property type="component" value="Unassembled WGS sequence"/>
</dbReference>
<evidence type="ECO:0000313" key="4">
    <source>
        <dbReference type="Proteomes" id="UP000319897"/>
    </source>
</evidence>
<dbReference type="Pfam" id="PF07007">
    <property type="entry name" value="LprI"/>
    <property type="match status" value="1"/>
</dbReference>
<reference evidence="3 4" key="1">
    <citation type="submission" date="2019-06" db="EMBL/GenBank/DDBJ databases">
        <authorList>
            <person name="Lee I."/>
            <person name="Jang G.I."/>
            <person name="Hwang C.Y."/>
        </authorList>
    </citation>
    <scope>NUCLEOTIDE SEQUENCE [LARGE SCALE GENOMIC DNA]</scope>
    <source>
        <strain evidence="3 4">PAMC 28131</strain>
    </source>
</reference>
<evidence type="ECO:0000313" key="3">
    <source>
        <dbReference type="EMBL" id="TPE63923.1"/>
    </source>
</evidence>
<organism evidence="3 4">
    <name type="scientific">Sandaracinobacter neustonicus</name>
    <dbReference type="NCBI Taxonomy" id="1715348"/>
    <lineage>
        <taxon>Bacteria</taxon>
        <taxon>Pseudomonadati</taxon>
        <taxon>Pseudomonadota</taxon>
        <taxon>Alphaproteobacteria</taxon>
        <taxon>Sphingomonadales</taxon>
        <taxon>Sphingosinicellaceae</taxon>
        <taxon>Sandaracinobacter</taxon>
    </lineage>
</organism>
<comment type="caution">
    <text evidence="3">The sequence shown here is derived from an EMBL/GenBank/DDBJ whole genome shotgun (WGS) entry which is preliminary data.</text>
</comment>
<dbReference type="AlphaFoldDB" id="A0A501XUA3"/>
<protein>
    <submittedName>
        <fullName evidence="3">DUF1311 domain-containing protein</fullName>
    </submittedName>
</protein>
<gene>
    <name evidence="3" type="ORF">FJQ54_03520</name>
</gene>
<dbReference type="Gene3D" id="1.20.1270.180">
    <property type="match status" value="1"/>
</dbReference>
<sequence length="150" mass="16419">MRRLPALCTLGKLLETRRNHMFRTGKLILPLLLACTATPLFAADCTTKKTQAEMTDCFGSNFAAADKALNSYYQRLMKTLQPEDAKLLQEAQRSWISFRDKHCAFVSNPASGGSIYASVFASCATSATVARVVQLRGRLNCQEGDMGCGS</sequence>
<dbReference type="EMBL" id="VFSU01000011">
    <property type="protein sequence ID" value="TPE63923.1"/>
    <property type="molecule type" value="Genomic_DNA"/>
</dbReference>
<feature type="chain" id="PRO_5021199955" evidence="1">
    <location>
        <begin position="43"/>
        <end position="150"/>
    </location>
</feature>
<keyword evidence="1" id="KW-0732">Signal</keyword>
<dbReference type="InterPro" id="IPR009739">
    <property type="entry name" value="LprI-like_N"/>
</dbReference>
<keyword evidence="4" id="KW-1185">Reference proteome</keyword>
<feature type="signal peptide" evidence="1">
    <location>
        <begin position="1"/>
        <end position="42"/>
    </location>
</feature>
<dbReference type="PANTHER" id="PTHR39176:SF1">
    <property type="entry name" value="PERIPLASMIC PROTEIN"/>
    <property type="match status" value="1"/>
</dbReference>
<feature type="domain" description="Lysozyme inhibitor LprI-like N-terminal" evidence="2">
    <location>
        <begin position="45"/>
        <end position="135"/>
    </location>
</feature>
<accession>A0A501XUA3</accession>